<dbReference type="Pfam" id="PF09324">
    <property type="entry name" value="Sec7-like_HDS"/>
    <property type="match status" value="1"/>
</dbReference>
<feature type="compositionally biased region" description="Gly residues" evidence="5">
    <location>
        <begin position="366"/>
        <end position="375"/>
    </location>
</feature>
<dbReference type="Pfam" id="PF01369">
    <property type="entry name" value="Sec7"/>
    <property type="match status" value="1"/>
</dbReference>
<feature type="region of interest" description="Disordered" evidence="5">
    <location>
        <begin position="2674"/>
        <end position="2695"/>
    </location>
</feature>
<keyword evidence="8" id="KW-1185">Reference proteome</keyword>
<feature type="compositionally biased region" description="Gly residues" evidence="5">
    <location>
        <begin position="2679"/>
        <end position="2690"/>
    </location>
</feature>
<dbReference type="PROSITE" id="PS50190">
    <property type="entry name" value="SEC7"/>
    <property type="match status" value="1"/>
</dbReference>
<dbReference type="Proteomes" id="UP000030693">
    <property type="component" value="Unassembled WGS sequence"/>
</dbReference>
<feature type="compositionally biased region" description="Low complexity" evidence="5">
    <location>
        <begin position="1357"/>
        <end position="1388"/>
    </location>
</feature>
<feature type="compositionally biased region" description="Polar residues" evidence="5">
    <location>
        <begin position="1389"/>
        <end position="1398"/>
    </location>
</feature>
<feature type="region of interest" description="Disordered" evidence="5">
    <location>
        <begin position="327"/>
        <end position="379"/>
    </location>
</feature>
<dbReference type="STRING" id="691883.A0A058Z456"/>
<dbReference type="CDD" id="cd00171">
    <property type="entry name" value="Sec7"/>
    <property type="match status" value="1"/>
</dbReference>
<dbReference type="InterPro" id="IPR023394">
    <property type="entry name" value="Sec7_C_sf"/>
</dbReference>
<dbReference type="GO" id="GO:0032012">
    <property type="term" value="P:regulation of ARF protein signal transduction"/>
    <property type="evidence" value="ECO:0007669"/>
    <property type="project" value="InterPro"/>
</dbReference>
<accession>A0A058Z456</accession>
<feature type="region of interest" description="Disordered" evidence="5">
    <location>
        <begin position="1496"/>
        <end position="1535"/>
    </location>
</feature>
<evidence type="ECO:0000256" key="5">
    <source>
        <dbReference type="SAM" id="MobiDB-lite"/>
    </source>
</evidence>
<feature type="region of interest" description="Disordered" evidence="5">
    <location>
        <begin position="1357"/>
        <end position="1403"/>
    </location>
</feature>
<dbReference type="EMBL" id="KB932207">
    <property type="protein sequence ID" value="KCV69059.1"/>
    <property type="molecule type" value="Genomic_DNA"/>
</dbReference>
<feature type="region of interest" description="Disordered" evidence="5">
    <location>
        <begin position="1432"/>
        <end position="1460"/>
    </location>
</feature>
<evidence type="ECO:0000313" key="7">
    <source>
        <dbReference type="EMBL" id="KCV69059.1"/>
    </source>
</evidence>
<dbReference type="InterPro" id="IPR035999">
    <property type="entry name" value="Sec7_dom_sf"/>
</dbReference>
<dbReference type="GO" id="GO:0005085">
    <property type="term" value="F:guanyl-nucleotide exchange factor activity"/>
    <property type="evidence" value="ECO:0007669"/>
    <property type="project" value="InterPro"/>
</dbReference>
<dbReference type="PANTHER" id="PTHR10663:SF375">
    <property type="entry name" value="LD29171P"/>
    <property type="match status" value="1"/>
</dbReference>
<dbReference type="Pfam" id="PF16213">
    <property type="entry name" value="DCB"/>
    <property type="match status" value="1"/>
</dbReference>
<keyword evidence="4" id="KW-0472">Membrane</keyword>
<protein>
    <recommendedName>
        <fullName evidence="6">SEC7 domain-containing protein</fullName>
    </recommendedName>
</protein>
<dbReference type="SMART" id="SM00222">
    <property type="entry name" value="Sec7"/>
    <property type="match status" value="1"/>
</dbReference>
<dbReference type="GO" id="GO:0005737">
    <property type="term" value="C:cytoplasm"/>
    <property type="evidence" value="ECO:0007669"/>
    <property type="project" value="UniProtKB-SubCell"/>
</dbReference>
<feature type="compositionally biased region" description="Gly residues" evidence="5">
    <location>
        <begin position="1769"/>
        <end position="1781"/>
    </location>
</feature>
<feature type="region of interest" description="Disordered" evidence="5">
    <location>
        <begin position="1751"/>
        <end position="1781"/>
    </location>
</feature>
<proteinExistence type="predicted"/>
<sequence length="2942" mass="301472">MSQLFASITAAVRPSGPPHAAFFKTTVQELAATREAKRNAPLLEACQSVVDADFSLLSPHEIFRPLYLACILPSFSSRIVARALDTIQRLALAGVFFSRSDLAPLPPDPAAQAADQAASQQSRGLRGAFSPEVGLARVIDLPPEAALIDQVVATVCSCYVGPHTEDQIEQQVLKCISSLVTSPNSTVRGASLLLTIRCCLVIASTSVGSSTTAAASLASFNAAIDSLGLASTSSLRSLSSGTSSEPGSPHPGSASPAAGPAAAAAAPATSFTFTSAMVPPQLGGAPPASINHMTARALLEQIMQVVLSRVNTDKASSLSKLSSCYSLSSEAGPEGGSPAADATEDAAGSPVLAGAPSVPASPLGATGPGSGGRGATGKQDASLEASQAFADLLVQCTDAESDAIMVFRDLCRITMRGTMPLPPSVLGGVLRLSEDPPMADYVALVEHAGSGGPDDETAPGTLAGQTTESLRTLALDLLRQILDSAQLISPGPEFHLSATDILPVPGSSALLSGLCRGTLAEVWAGLRSGPHGGPPLPDLRALLCTAAIPVWRPSPAAQTLLLDSVRDCLVPALARHAGHISHSAAIPPWQATSNAQGLGPSMAHVALTAIEAGDLGSVAGRHMPGSQLAPPHVLQGASPGAGDGLLVPGRDPVFEAPAGPMALQRGAAWTVHAPHADRFVLSLHIFHSLISRWFPVLSDPCRALFSHLLFAPLTTWRSPPAPLRRAILDSLFLVIYAWPGRLVDFYANFDCSDRLMAADSLVFSRLVLILRGVALGDLGRNVAARGLFGAGLSPAGVSLRAMAAADGKSGSGGAASGPGGSLRLTGRTASQNVAAEAAAAAAAAAPPASASASASEHDDHPHAGEELTASQVQLLVQAAGAAATEGTHLRLRAVECLVALVSALAVWQRRQFQDLEAGIAPSASAAPAAQLAAAFDRKRRLLAAVGVLNRSQSRGLAALTRPSYPDGRALLAPVSEDPRGFAEFLSRAAAGNGCAPRYVQGVGGAASALCKRVLGELLSDASPALGGLLGAFVADQTPSMSGVPFVDALRGFLQPFRLPGEAQRIDRIMLAFAEQYYSSNAALAKELAAEARPGTPAGRASAINSNDAAYILAFSVIMLNVDLHSRQVKKRMSLDEFIRNNRGINTGGTDLPSWFLEEVYQDIRQREIVMEPATTHLDITSSAEAGAPPRAAADPLFARDMLDFIWPSLLRVAYVGCGVLPPQSSFLALPAAGPDPTGAVLLEGMWPAELLGDGLSQRGAPVSGSEALCALNEAASSMAFSMSTLAIQLSAHNGLHVSLASWIRALAGATGCLPALQQAVATMPAAQGAPAAGLPPAPPGAAAAVAAAAAAATSPAVLSSSTSTPEHPAQSSDPAAGPPAASVVDSASRTSLASVGSSSHDHEADTISLANSIGGESPTAHAPAEEDHLDVTTAESPTGGDFGPEVGANGDAKSPDRASFTGSMDQALASQQAPAAGAAAPVDSAAPRTLSALFTPPVASGAPSTPVAQRTASAPGAGTPATVARRRPKRPFTPTNLGVRNARALIALLDCARAELAGNYLDQLEWRFIAMCLSAALRFINRSQNQLVARQTPLALGDVPAEEALLDDLGLASDKFLSNSVSLSMPAVEMLFNSMIRVSKLEIDDVLTLTRQEVSLSAPEAVPLSLLSLENVVILALNNLLARSMVTGESARSQQVPVPAAVALRGATPAPAFPATGAWDPTGAWRSLWKPIGLHFERSIVTALTVVVQTGISTPPPPEPAAGPTSGSRSGGTLGRNAGGTVGRNAAAAAATAGPPPTAIQAARLLAARARTVAHLLVDSLRRLATKLLPREAGLFPAAMASATDFVAGESALAAMAAELAGSESALAQEVAGFLARGAAASPGGSVAPITGTGAAADLATLPGFIQADLALGGFQGQLLAPFANAFLYRLPFSTAGSLLNPSGGGRLALESPSEGDDLSATAVSGQPLHYRPAAHGQLAYSSLSSLAAAAFSGPGAGALAVDSDSGLLSPADIDSPTRDHEADPLAKFDYIDDALPGGSMPVDLKEIVVECICQLIRSYGEQMTGAWVPILAILRACSRERSFNIFKSAHAGLSLAVQRHFLGVVTGASNAPQRHQYTVLLSALTAFATPGALTDSLAARSGSVGVLSGNYDALALNAIGLFRQISVHIANIDAARQEWAMAGAASLPALACNLSGSGFLLRSPVHRDQALAEATAAAAAAAMAAAAAPGAADGGDADLSAFSRAVCFWLPLLAALTRVVRRGEADPRTKAAHALFGLLKKHAEDFSAGFWSVVMRAIILPLIRPALWSLDPPGRHGGGPVAAAPAAAGASHPPAPCGADIAEDSADRLAREICLAAGVPIRCLNTSTVAFRTHGGPGSGAASPLVGSGSSAATAVSAPSEPNLYHLSGLSSQLADAAKNFDIEWQSMTFMYLLRCLQELLAGHFTLRLRSDPGLCDRAFRLAPADNPHGATGVAHLVDMSLVVDADRPTLGEVLFRPIMRALSRSASASCGAVSTQSARFACDIWAGIVHRHAQDFSSGMWAIAIQPWGAGSWGGVCHWLLDNTPRVLSQVSWVKREIELTTRAFASDVQALDPAGVEQQRAGAGFLAAERACARLSNIVASIGDVFVSPDRAVVWNHISTANAFCLVTSLQEVRQWLSEYARSEAHGLVRALPGTGSPGSPGGGVPGAGASAPASPAASARIRLPSLLDQDIAVNSELLALLQRLWLDGPLRDRRLGLALTQPDTGDAPCLWAEVDRLLIDLMVDLLERYCQLHRTTPAQQYLTSGLQGSIPGGPLSRSGILAAMRREAAALAPIMIQQVLDFLLAGAETSSEAGAGSMAEDAPRTGRTFFRAHVARLYRPLVRLVGCDSEWTLAHGDSAGAASGSGSQSATGDSSPGSPHASGPVPLPARFRALLGRALLTVDVFVGISAGAAGTEDH</sequence>
<gene>
    <name evidence="7" type="ORF">H696_04479</name>
</gene>
<evidence type="ECO:0000256" key="3">
    <source>
        <dbReference type="ARBA" id="ARBA00022490"/>
    </source>
</evidence>
<dbReference type="Gene3D" id="1.10.1000.11">
    <property type="entry name" value="Arf Nucleotide-binding Site Opener,domain 2"/>
    <property type="match status" value="1"/>
</dbReference>
<evidence type="ECO:0000313" key="8">
    <source>
        <dbReference type="Proteomes" id="UP000030693"/>
    </source>
</evidence>
<dbReference type="RefSeq" id="XP_009496630.1">
    <property type="nucleotide sequence ID" value="XM_009498355.1"/>
</dbReference>
<dbReference type="OrthoDB" id="10258608at2759"/>
<organism evidence="7">
    <name type="scientific">Fonticula alba</name>
    <name type="common">Slime mold</name>
    <dbReference type="NCBI Taxonomy" id="691883"/>
    <lineage>
        <taxon>Eukaryota</taxon>
        <taxon>Rotosphaerida</taxon>
        <taxon>Fonticulaceae</taxon>
        <taxon>Fonticula</taxon>
    </lineage>
</organism>
<dbReference type="eggNOG" id="KOG0929">
    <property type="taxonomic scope" value="Eukaryota"/>
</dbReference>
<dbReference type="InterPro" id="IPR015403">
    <property type="entry name" value="Mon2/Sec7/BIG1-like_HDS"/>
</dbReference>
<dbReference type="InterPro" id="IPR032629">
    <property type="entry name" value="DCB_dom"/>
</dbReference>
<dbReference type="GeneID" id="20529204"/>
<keyword evidence="3" id="KW-0963">Cytoplasm</keyword>
<feature type="compositionally biased region" description="Low complexity" evidence="5">
    <location>
        <begin position="2883"/>
        <end position="2899"/>
    </location>
</feature>
<dbReference type="GO" id="GO:0016020">
    <property type="term" value="C:membrane"/>
    <property type="evidence" value="ECO:0007669"/>
    <property type="project" value="UniProtKB-SubCell"/>
</dbReference>
<dbReference type="SUPFAM" id="SSF48425">
    <property type="entry name" value="Sec7 domain"/>
    <property type="match status" value="1"/>
</dbReference>
<feature type="compositionally biased region" description="Low complexity" evidence="5">
    <location>
        <begin position="1511"/>
        <end position="1523"/>
    </location>
</feature>
<comment type="subcellular location">
    <subcellularLocation>
        <location evidence="2">Cytoplasm</location>
    </subcellularLocation>
    <subcellularLocation>
        <location evidence="1">Membrane</location>
    </subcellularLocation>
</comment>
<dbReference type="InterPro" id="IPR000904">
    <property type="entry name" value="Sec7_dom"/>
</dbReference>
<evidence type="ECO:0000259" key="6">
    <source>
        <dbReference type="PROSITE" id="PS50190"/>
    </source>
</evidence>
<name>A0A058Z456_FONAL</name>
<reference evidence="7" key="1">
    <citation type="submission" date="2013-04" db="EMBL/GenBank/DDBJ databases">
        <title>The Genome Sequence of Fonticula alba ATCC 38817.</title>
        <authorList>
            <consortium name="The Broad Institute Genomics Platform"/>
            <person name="Russ C."/>
            <person name="Cuomo C."/>
            <person name="Burger G."/>
            <person name="Gray M.W."/>
            <person name="Holland P.W.H."/>
            <person name="King N."/>
            <person name="Lang F.B.F."/>
            <person name="Roger A.J."/>
            <person name="Ruiz-Trillo I."/>
            <person name="Brown M."/>
            <person name="Walker B."/>
            <person name="Young S."/>
            <person name="Zeng Q."/>
            <person name="Gargeya S."/>
            <person name="Fitzgerald M."/>
            <person name="Haas B."/>
            <person name="Abouelleil A."/>
            <person name="Allen A.W."/>
            <person name="Alvarado L."/>
            <person name="Arachchi H.M."/>
            <person name="Berlin A.M."/>
            <person name="Chapman S.B."/>
            <person name="Gainer-Dewar J."/>
            <person name="Goldberg J."/>
            <person name="Griggs A."/>
            <person name="Gujja S."/>
            <person name="Hansen M."/>
            <person name="Howarth C."/>
            <person name="Imamovic A."/>
            <person name="Ireland A."/>
            <person name="Larimer J."/>
            <person name="McCowan C."/>
            <person name="Murphy C."/>
            <person name="Pearson M."/>
            <person name="Poon T.W."/>
            <person name="Priest M."/>
            <person name="Roberts A."/>
            <person name="Saif S."/>
            <person name="Shea T."/>
            <person name="Sisk P."/>
            <person name="Sykes S."/>
            <person name="Wortman J."/>
            <person name="Nusbaum C."/>
            <person name="Birren B."/>
        </authorList>
    </citation>
    <scope>NUCLEOTIDE SEQUENCE [LARGE SCALE GENOMIC DNA]</scope>
    <source>
        <strain evidence="7">ATCC 38817</strain>
    </source>
</reference>
<evidence type="ECO:0000256" key="1">
    <source>
        <dbReference type="ARBA" id="ARBA00004370"/>
    </source>
</evidence>
<feature type="region of interest" description="Disordered" evidence="5">
    <location>
        <begin position="2883"/>
        <end position="2908"/>
    </location>
</feature>
<evidence type="ECO:0000256" key="2">
    <source>
        <dbReference type="ARBA" id="ARBA00004496"/>
    </source>
</evidence>
<dbReference type="PANTHER" id="PTHR10663">
    <property type="entry name" value="GUANYL-NUCLEOTIDE EXCHANGE FACTOR"/>
    <property type="match status" value="1"/>
</dbReference>
<feature type="domain" description="SEC7" evidence="6">
    <location>
        <begin position="930"/>
        <end position="1166"/>
    </location>
</feature>
<evidence type="ECO:0000256" key="4">
    <source>
        <dbReference type="ARBA" id="ARBA00023136"/>
    </source>
</evidence>
<feature type="region of interest" description="Disordered" evidence="5">
    <location>
        <begin position="238"/>
        <end position="261"/>
    </location>
</feature>